<evidence type="ECO:0000256" key="6">
    <source>
        <dbReference type="ARBA" id="ARBA00022490"/>
    </source>
</evidence>
<dbReference type="CDD" id="cd00672">
    <property type="entry name" value="CysRS_core"/>
    <property type="match status" value="1"/>
</dbReference>
<keyword evidence="8" id="KW-0479">Metal-binding</keyword>
<sequence>MSLSFYNSLSKKKENFIPIENGSVRLYTCGPTVYDVAHVGNFRTFIFEDLLKRFLMYRDYSVTHIMNITDVDDKTIRRSIKEGITLSELTQKYTNLFFKDLTWLKIIPADIYPKATDHVAEMIEMIQILIEKKFAYLTNDNSIFFNISKYPEYGKLINIQSDYLQSSERMSEDEYSKDNPQDFALWKGHKSEDGDIWWNSPWGKGRPGWHIECSAMSMKYLGDFFDIHCGGVDNIFPHHENEITQSCAATGSNFVKTWLHAEHLQIEGDKMSKSEANFYSVDDLKNQGFISEVVRYLLLNGHYRTKLSFSLSKRLEGEQAIQRIVDLSTKLKSIVDHNKVNPGLFPKSHEEFLNALDDDLDTPKA</sequence>
<evidence type="ECO:0000256" key="9">
    <source>
        <dbReference type="ARBA" id="ARBA00022741"/>
    </source>
</evidence>
<dbReference type="EMBL" id="UINC01085875">
    <property type="protein sequence ID" value="SVC33812.1"/>
    <property type="molecule type" value="Genomic_DNA"/>
</dbReference>
<dbReference type="NCBIfam" id="TIGR00435">
    <property type="entry name" value="cysS"/>
    <property type="match status" value="1"/>
</dbReference>
<keyword evidence="11" id="KW-0067">ATP-binding</keyword>
<comment type="similarity">
    <text evidence="3">Belongs to the class-I aminoacyl-tRNA synthetase family.</text>
</comment>
<accession>A0A382LFB1</accession>
<dbReference type="InterPro" id="IPR024909">
    <property type="entry name" value="Cys-tRNA/MSH_ligase"/>
</dbReference>
<evidence type="ECO:0000256" key="4">
    <source>
        <dbReference type="ARBA" id="ARBA00012832"/>
    </source>
</evidence>
<feature type="domain" description="tRNA synthetases class I catalytic" evidence="15">
    <location>
        <begin position="17"/>
        <end position="311"/>
    </location>
</feature>
<dbReference type="GO" id="GO:0005829">
    <property type="term" value="C:cytosol"/>
    <property type="evidence" value="ECO:0007669"/>
    <property type="project" value="TreeGrafter"/>
</dbReference>
<evidence type="ECO:0000256" key="1">
    <source>
        <dbReference type="ARBA" id="ARBA00001947"/>
    </source>
</evidence>
<comment type="cofactor">
    <cofactor evidence="1">
        <name>Zn(2+)</name>
        <dbReference type="ChEBI" id="CHEBI:29105"/>
    </cofactor>
</comment>
<dbReference type="PANTHER" id="PTHR10890">
    <property type="entry name" value="CYSTEINYL-TRNA SYNTHETASE"/>
    <property type="match status" value="1"/>
</dbReference>
<reference evidence="16" key="1">
    <citation type="submission" date="2018-05" db="EMBL/GenBank/DDBJ databases">
        <authorList>
            <person name="Lanie J.A."/>
            <person name="Ng W.-L."/>
            <person name="Kazmierczak K.M."/>
            <person name="Andrzejewski T.M."/>
            <person name="Davidsen T.M."/>
            <person name="Wayne K.J."/>
            <person name="Tettelin H."/>
            <person name="Glass J.I."/>
            <person name="Rusch D."/>
            <person name="Podicherti R."/>
            <person name="Tsui H.-C.T."/>
            <person name="Winkler M.E."/>
        </authorList>
    </citation>
    <scope>NUCLEOTIDE SEQUENCE</scope>
</reference>
<keyword evidence="13" id="KW-0030">Aminoacyl-tRNA synthetase</keyword>
<dbReference type="Gene3D" id="3.40.50.620">
    <property type="entry name" value="HUPs"/>
    <property type="match status" value="1"/>
</dbReference>
<keyword evidence="6" id="KW-0963">Cytoplasm</keyword>
<evidence type="ECO:0000313" key="16">
    <source>
        <dbReference type="EMBL" id="SVC33812.1"/>
    </source>
</evidence>
<organism evidence="16">
    <name type="scientific">marine metagenome</name>
    <dbReference type="NCBI Taxonomy" id="408172"/>
    <lineage>
        <taxon>unclassified sequences</taxon>
        <taxon>metagenomes</taxon>
        <taxon>ecological metagenomes</taxon>
    </lineage>
</organism>
<evidence type="ECO:0000256" key="11">
    <source>
        <dbReference type="ARBA" id="ARBA00022840"/>
    </source>
</evidence>
<dbReference type="HAMAP" id="MF_00041">
    <property type="entry name" value="Cys_tRNA_synth"/>
    <property type="match status" value="1"/>
</dbReference>
<dbReference type="Pfam" id="PF01406">
    <property type="entry name" value="tRNA-synt_1e"/>
    <property type="match status" value="1"/>
</dbReference>
<feature type="non-terminal residue" evidence="16">
    <location>
        <position position="365"/>
    </location>
</feature>
<evidence type="ECO:0000256" key="2">
    <source>
        <dbReference type="ARBA" id="ARBA00004496"/>
    </source>
</evidence>
<evidence type="ECO:0000256" key="7">
    <source>
        <dbReference type="ARBA" id="ARBA00022598"/>
    </source>
</evidence>
<dbReference type="InterPro" id="IPR014729">
    <property type="entry name" value="Rossmann-like_a/b/a_fold"/>
</dbReference>
<dbReference type="GO" id="GO:0046872">
    <property type="term" value="F:metal ion binding"/>
    <property type="evidence" value="ECO:0007669"/>
    <property type="project" value="UniProtKB-KW"/>
</dbReference>
<keyword evidence="12" id="KW-0648">Protein biosynthesis</keyword>
<evidence type="ECO:0000256" key="3">
    <source>
        <dbReference type="ARBA" id="ARBA00005594"/>
    </source>
</evidence>
<evidence type="ECO:0000256" key="14">
    <source>
        <dbReference type="ARBA" id="ARBA00031499"/>
    </source>
</evidence>
<protein>
    <recommendedName>
        <fullName evidence="5">Cysteine--tRNA ligase</fullName>
        <ecNumber evidence="4">6.1.1.16</ecNumber>
    </recommendedName>
    <alternativeName>
        <fullName evidence="14">Cysteinyl-tRNA synthetase</fullName>
    </alternativeName>
</protein>
<dbReference type="AlphaFoldDB" id="A0A382LFB1"/>
<keyword evidence="9" id="KW-0547">Nucleotide-binding</keyword>
<evidence type="ECO:0000256" key="10">
    <source>
        <dbReference type="ARBA" id="ARBA00022833"/>
    </source>
</evidence>
<gene>
    <name evidence="16" type="ORF">METZ01_LOCUS286666</name>
</gene>
<dbReference type="InterPro" id="IPR032678">
    <property type="entry name" value="tRNA-synt_1_cat_dom"/>
</dbReference>
<dbReference type="GO" id="GO:0006423">
    <property type="term" value="P:cysteinyl-tRNA aminoacylation"/>
    <property type="evidence" value="ECO:0007669"/>
    <property type="project" value="InterPro"/>
</dbReference>
<dbReference type="SUPFAM" id="SSF52374">
    <property type="entry name" value="Nucleotidylyl transferase"/>
    <property type="match status" value="1"/>
</dbReference>
<proteinExistence type="inferred from homology"/>
<keyword evidence="10" id="KW-0862">Zinc</keyword>
<keyword evidence="7" id="KW-0436">Ligase</keyword>
<comment type="subcellular location">
    <subcellularLocation>
        <location evidence="2">Cytoplasm</location>
    </subcellularLocation>
</comment>
<dbReference type="PRINTS" id="PR00983">
    <property type="entry name" value="TRNASYNTHCYS"/>
</dbReference>
<name>A0A382LFB1_9ZZZZ</name>
<dbReference type="FunFam" id="3.40.50.620:FF:000130">
    <property type="entry name" value="Cysteine--tRNA ligase"/>
    <property type="match status" value="1"/>
</dbReference>
<evidence type="ECO:0000256" key="8">
    <source>
        <dbReference type="ARBA" id="ARBA00022723"/>
    </source>
</evidence>
<dbReference type="InterPro" id="IPR015803">
    <property type="entry name" value="Cys-tRNA-ligase"/>
</dbReference>
<evidence type="ECO:0000256" key="12">
    <source>
        <dbReference type="ARBA" id="ARBA00022917"/>
    </source>
</evidence>
<evidence type="ECO:0000256" key="5">
    <source>
        <dbReference type="ARBA" id="ARBA00014738"/>
    </source>
</evidence>
<evidence type="ECO:0000259" key="15">
    <source>
        <dbReference type="Pfam" id="PF01406"/>
    </source>
</evidence>
<dbReference type="EC" id="6.1.1.16" evidence="4"/>
<dbReference type="GO" id="GO:0005524">
    <property type="term" value="F:ATP binding"/>
    <property type="evidence" value="ECO:0007669"/>
    <property type="project" value="UniProtKB-KW"/>
</dbReference>
<dbReference type="GO" id="GO:0004817">
    <property type="term" value="F:cysteine-tRNA ligase activity"/>
    <property type="evidence" value="ECO:0007669"/>
    <property type="project" value="UniProtKB-EC"/>
</dbReference>
<evidence type="ECO:0000256" key="13">
    <source>
        <dbReference type="ARBA" id="ARBA00023146"/>
    </source>
</evidence>
<dbReference type="PANTHER" id="PTHR10890:SF3">
    <property type="entry name" value="CYSTEINE--TRNA LIGASE, CYTOPLASMIC"/>
    <property type="match status" value="1"/>
</dbReference>